<protein>
    <submittedName>
        <fullName evidence="2">Uncharacterized protein</fullName>
    </submittedName>
</protein>
<feature type="region of interest" description="Disordered" evidence="1">
    <location>
        <begin position="1"/>
        <end position="20"/>
    </location>
</feature>
<feature type="compositionally biased region" description="Basic residues" evidence="1">
    <location>
        <begin position="158"/>
        <end position="168"/>
    </location>
</feature>
<feature type="compositionally biased region" description="Basic residues" evidence="1">
    <location>
        <begin position="241"/>
        <end position="259"/>
    </location>
</feature>
<organism evidence="2 3">
    <name type="scientific">Microbacterium proteolyticum</name>
    <dbReference type="NCBI Taxonomy" id="1572644"/>
    <lineage>
        <taxon>Bacteria</taxon>
        <taxon>Bacillati</taxon>
        <taxon>Actinomycetota</taxon>
        <taxon>Actinomycetes</taxon>
        <taxon>Micrococcales</taxon>
        <taxon>Microbacteriaceae</taxon>
        <taxon>Microbacterium</taxon>
    </lineage>
</organism>
<feature type="region of interest" description="Disordered" evidence="1">
    <location>
        <begin position="34"/>
        <end position="259"/>
    </location>
</feature>
<evidence type="ECO:0000256" key="1">
    <source>
        <dbReference type="SAM" id="MobiDB-lite"/>
    </source>
</evidence>
<dbReference type="AlphaFoldDB" id="A0A7W5GED1"/>
<feature type="compositionally biased region" description="Basic residues" evidence="1">
    <location>
        <begin position="208"/>
        <end position="217"/>
    </location>
</feature>
<feature type="compositionally biased region" description="Basic residues" evidence="1">
    <location>
        <begin position="68"/>
        <end position="86"/>
    </location>
</feature>
<gene>
    <name evidence="2" type="ORF">FHS07_000459</name>
</gene>
<dbReference type="EMBL" id="JACHXY010000001">
    <property type="protein sequence ID" value="MBB3156775.1"/>
    <property type="molecule type" value="Genomic_DNA"/>
</dbReference>
<feature type="compositionally biased region" description="Low complexity" evidence="1">
    <location>
        <begin position="224"/>
        <end position="240"/>
    </location>
</feature>
<feature type="compositionally biased region" description="Low complexity" evidence="1">
    <location>
        <begin position="48"/>
        <end position="67"/>
    </location>
</feature>
<sequence length="259" mass="28274">MRRCGRTARETASAGGNAPTRRFLPRIAFLTNRTRRNANRIAHGGDPRGTTRGAATSATQTTTATTRQLRRRGAARRRSGAARRRGGAAGPREKRHPPEETPRRGVSSRGSRFSRTEPGATRTGSRATVAHGGTRRRRRRLSGDARTPDAGLAATPAQRRRADTRRRLSATPAQRDARLSDGSGSATAATRQLRRHKKRHPRGETPRRRVSARRTRFSRGQPGGATAAEGGDAGDAGIRRLSPRRGRRGRRCASRGRRP</sequence>
<feature type="compositionally biased region" description="Basic residues" evidence="1">
    <location>
        <begin position="192"/>
        <end position="201"/>
    </location>
</feature>
<reference evidence="2 3" key="1">
    <citation type="submission" date="2020-08" db="EMBL/GenBank/DDBJ databases">
        <title>Genomic Encyclopedia of Type Strains, Phase III (KMG-III): the genomes of soil and plant-associated and newly described type strains.</title>
        <authorList>
            <person name="Whitman W."/>
        </authorList>
    </citation>
    <scope>NUCLEOTIDE SEQUENCE [LARGE SCALE GENOMIC DNA]</scope>
    <source>
        <strain evidence="2 3">CECT 8356</strain>
    </source>
</reference>
<comment type="caution">
    <text evidence="2">The sequence shown here is derived from an EMBL/GenBank/DDBJ whole genome shotgun (WGS) entry which is preliminary data.</text>
</comment>
<proteinExistence type="predicted"/>
<name>A0A7W5GED1_9MICO</name>
<evidence type="ECO:0000313" key="3">
    <source>
        <dbReference type="Proteomes" id="UP000543579"/>
    </source>
</evidence>
<accession>A0A7W5GED1</accession>
<dbReference type="Proteomes" id="UP000543579">
    <property type="component" value="Unassembled WGS sequence"/>
</dbReference>
<feature type="compositionally biased region" description="Low complexity" evidence="1">
    <location>
        <begin position="104"/>
        <end position="113"/>
    </location>
</feature>
<evidence type="ECO:0000313" key="2">
    <source>
        <dbReference type="EMBL" id="MBB3156775.1"/>
    </source>
</evidence>